<keyword evidence="3 6" id="KW-0808">Transferase</keyword>
<evidence type="ECO:0000313" key="7">
    <source>
        <dbReference type="Proteomes" id="UP000198804"/>
    </source>
</evidence>
<comment type="similarity">
    <text evidence="1">Belongs to the glycosyltransferase 2 family.</text>
</comment>
<accession>A0A1I4AJU0</accession>
<evidence type="ECO:0000259" key="4">
    <source>
        <dbReference type="Pfam" id="PF00535"/>
    </source>
</evidence>
<dbReference type="InterPro" id="IPR001173">
    <property type="entry name" value="Glyco_trans_2-like"/>
</dbReference>
<proteinExistence type="inferred from homology"/>
<dbReference type="Proteomes" id="UP000198804">
    <property type="component" value="Unassembled WGS sequence"/>
</dbReference>
<dbReference type="Pfam" id="PF13439">
    <property type="entry name" value="Glyco_transf_4"/>
    <property type="match status" value="1"/>
</dbReference>
<dbReference type="InterPro" id="IPR029044">
    <property type="entry name" value="Nucleotide-diphossugar_trans"/>
</dbReference>
<dbReference type="RefSeq" id="WP_091942507.1">
    <property type="nucleotide sequence ID" value="NZ_FOSV01000002.1"/>
</dbReference>
<dbReference type="EMBL" id="FOSV01000002">
    <property type="protein sequence ID" value="SFK56533.1"/>
    <property type="molecule type" value="Genomic_DNA"/>
</dbReference>
<dbReference type="GO" id="GO:0016757">
    <property type="term" value="F:glycosyltransferase activity"/>
    <property type="evidence" value="ECO:0007669"/>
    <property type="project" value="UniProtKB-KW"/>
</dbReference>
<feature type="domain" description="Glycosyltransferase subfamily 4-like N-terminal" evidence="5">
    <location>
        <begin position="613"/>
        <end position="796"/>
    </location>
</feature>
<evidence type="ECO:0000256" key="2">
    <source>
        <dbReference type="ARBA" id="ARBA00022676"/>
    </source>
</evidence>
<name>A0A1I4AJU0_9HYPH</name>
<dbReference type="InterPro" id="IPR028098">
    <property type="entry name" value="Glyco_trans_4-like_N"/>
</dbReference>
<dbReference type="SUPFAM" id="SSF53756">
    <property type="entry name" value="UDP-Glycosyltransferase/glycogen phosphorylase"/>
    <property type="match status" value="1"/>
</dbReference>
<dbReference type="SUPFAM" id="SSF53448">
    <property type="entry name" value="Nucleotide-diphospho-sugar transferases"/>
    <property type="match status" value="1"/>
</dbReference>
<evidence type="ECO:0000313" key="6">
    <source>
        <dbReference type="EMBL" id="SFK56533.1"/>
    </source>
</evidence>
<dbReference type="Gene3D" id="3.90.550.10">
    <property type="entry name" value="Spore Coat Polysaccharide Biosynthesis Protein SpsA, Chain A"/>
    <property type="match status" value="1"/>
</dbReference>
<sequence>MIKLPRLLRPKRRDAALARPFFDAAFYRSEYPDVAAGGMDPLLHYLDHGWREGRNPSAVFATLYYADRHLPGGVPENPLTHYARLSPAERLRIPTRPGPDFVALQAEVIAPYFDARSYSRLAGLEEGGEDPLHHYVTKGWRRGLAPNEAFDGTAYLQAHAHVRRLDVSPFYHFVSTRRLNPAEASLPERRVPGEGSRLPADPADATDAQIYEVVAAEFDKAYYLDRNADIRHSGVDPIRHFLDFGVREDRDPNPHFSLRFYRSQYRREIAPGLNPFFHYLAIGRERGFKPNAYGRGPWPAQVAPSEAEWAQARPAADLAGASVVLIMPVYKGIDDTLRAIHSVLSAPQATPFALLVIDDCSPEPVLSAALAELAGRGLFVVERNAENLGFVRTCNRGLALAEARDVVLLNADIVVFGDWLDRLLRHAADDPTIATVTPFSNNATICSYPVFCIDNQAQLEIGPAEIDAYAAACNAGTRSTVPTGVGFCFYMRRAVIDAVGPLDAETFGRGYGEENDFCMRALKAGFSNVLAHDVFVFHSGSVSFGSLIATKGADIFRTVLTKHADYQRRIETHIQVDPARFARARLDHYRFARRATVAEGRRVALIVTHDFGGGIETHVEAMSARLAQAGLDAVYLRTDELTGLRADLPEASRIDFPASVLEPISLAHDRAFLAELISWLDPALVHVHSLAGLDWPSTLALMDLIRNLPTGFEATLHDYSAVCHRNHLVRPEGVYCGLPAPSVCRDCIRLDDDPESPPPDPEARRRAWADFLGAARRVYAPSHDLAARIGGRLGLDGIVLRPHEESMPEASPRPSERREGPLRVAVIGSIGVHKGFDVVHDLALDAQLRNLPIQYTLVGHSYATKAMEAVGVRETGRYGSDAAALAEIARLDPDLILLPSIWPETYCYTLSLALAAGVPPVVFDLGAQAERLLDLGQGYRLDPALAGDPQRLNAALLALPLDALRAAQPAFRPAAYPRILEDYYGLPGKAFAADRGGADGGAA</sequence>
<keyword evidence="2" id="KW-0328">Glycosyltransferase</keyword>
<feature type="domain" description="Glycosyltransferase 2-like" evidence="4">
    <location>
        <begin position="325"/>
        <end position="494"/>
    </location>
</feature>
<dbReference type="PANTHER" id="PTHR43179:SF12">
    <property type="entry name" value="GALACTOFURANOSYLTRANSFERASE GLFT2"/>
    <property type="match status" value="1"/>
</dbReference>
<dbReference type="OrthoDB" id="9771846at2"/>
<dbReference type="Gene3D" id="3.40.50.2000">
    <property type="entry name" value="Glycogen Phosphorylase B"/>
    <property type="match status" value="2"/>
</dbReference>
<dbReference type="AlphaFoldDB" id="A0A1I4AJU0"/>
<dbReference type="STRING" id="414703.SAMN04488125_102425"/>
<reference evidence="7" key="1">
    <citation type="submission" date="2016-10" db="EMBL/GenBank/DDBJ databases">
        <authorList>
            <person name="Varghese N."/>
            <person name="Submissions S."/>
        </authorList>
    </citation>
    <scope>NUCLEOTIDE SEQUENCE [LARGE SCALE GENOMIC DNA]</scope>
    <source>
        <strain evidence="7">CGMCC 1.6474</strain>
    </source>
</reference>
<evidence type="ECO:0000256" key="3">
    <source>
        <dbReference type="ARBA" id="ARBA00022679"/>
    </source>
</evidence>
<keyword evidence="7" id="KW-1185">Reference proteome</keyword>
<evidence type="ECO:0000256" key="1">
    <source>
        <dbReference type="ARBA" id="ARBA00006739"/>
    </source>
</evidence>
<protein>
    <submittedName>
        <fullName evidence="6">Glycosyltransferase, GT2 family</fullName>
    </submittedName>
</protein>
<dbReference type="PANTHER" id="PTHR43179">
    <property type="entry name" value="RHAMNOSYLTRANSFERASE WBBL"/>
    <property type="match status" value="1"/>
</dbReference>
<gene>
    <name evidence="6" type="ORF">SAMN04488125_102425</name>
</gene>
<evidence type="ECO:0000259" key="5">
    <source>
        <dbReference type="Pfam" id="PF13439"/>
    </source>
</evidence>
<dbReference type="Pfam" id="PF00535">
    <property type="entry name" value="Glycos_transf_2"/>
    <property type="match status" value="1"/>
</dbReference>
<organism evidence="6 7">
    <name type="scientific">Methylorubrum salsuginis</name>
    <dbReference type="NCBI Taxonomy" id="414703"/>
    <lineage>
        <taxon>Bacteria</taxon>
        <taxon>Pseudomonadati</taxon>
        <taxon>Pseudomonadota</taxon>
        <taxon>Alphaproteobacteria</taxon>
        <taxon>Hyphomicrobiales</taxon>
        <taxon>Methylobacteriaceae</taxon>
        <taxon>Methylorubrum</taxon>
    </lineage>
</organism>